<dbReference type="PANTHER" id="PTHR11777:SF9">
    <property type="entry name" value="ALANINE--TRNA LIGASE, CYTOPLASMIC"/>
    <property type="match status" value="1"/>
</dbReference>
<evidence type="ECO:0000256" key="5">
    <source>
        <dbReference type="ARBA" id="ARBA00022741"/>
    </source>
</evidence>
<dbReference type="InterPro" id="IPR045864">
    <property type="entry name" value="aa-tRNA-synth_II/BPL/LPL"/>
</dbReference>
<gene>
    <name evidence="11" type="ORF">ElyMa_000647300</name>
</gene>
<evidence type="ECO:0000313" key="12">
    <source>
        <dbReference type="Proteomes" id="UP000762676"/>
    </source>
</evidence>
<dbReference type="GO" id="GO:0004813">
    <property type="term" value="F:alanine-tRNA ligase activity"/>
    <property type="evidence" value="ECO:0007669"/>
    <property type="project" value="UniProtKB-EC"/>
</dbReference>
<evidence type="ECO:0000256" key="9">
    <source>
        <dbReference type="ARBA" id="ARBA00023146"/>
    </source>
</evidence>
<dbReference type="GO" id="GO:0006419">
    <property type="term" value="P:alanyl-tRNA aminoacylation"/>
    <property type="evidence" value="ECO:0007669"/>
    <property type="project" value="InterPro"/>
</dbReference>
<sequence>MLLLKESPKWCKPCLVLMIRRNSSWTSRQVRSTFIDFFSSQGHQVVPSSSVIPKKGEGTYFTNAGMNQFKPIFLGECAPSNPLAALRCATNSQKCIRVGGKHNDLEDVGHDFTHHTFFEMLGNWSFGDYFKKQACSLAFDLLTNCYRIPPERLYFTYFAGDPNLGVPADEECRDSCAYPELELNKSKVCDIASSAIDYHDKQRDVSAKSFNKMSARLKGIVLSGETIHSLEKGHYGSAMSLEVISELAASRGLELDLTDYEQLKEVEKVSSSRPVQVKDCVGPLVREMVARGVPATVDSFKYNYRPLNESLYDFSALELRESQVCGLSSDGEIVKTLSQAEQGEVILDSTCFYAEGGGQESDAGMLTSETGQFTVTKAVNRDGFIVHVGHVTDGHISSGQAVKALVFNERRLGCMRNHTATHLLNTALERIIPASQQEGSSISPDKLTFDFLALAICCGKLLSLLSGMLQTLDLQNPGLGNSWSRVTQAAHQLHTLIQDRQERLRHSLKFVPECDTSQQARLDAMIAEADKSLIWTESVLALENLKETKQGTDTEDDLGISILQAIVSILRKGKDLDLVPKSAREEAHSCLHRLEHKVTEAVNEKMLAKLHRNIDNIVTQFHGKESLGFSVPKEFAPRQTVVETCEEIMDKLEQLSPTKGKQVSVAGGKLDVFVYTMNNRTKQGCAVNESLLQSCLPYHWFPAR</sequence>
<keyword evidence="5" id="KW-0547">Nucleotide-binding</keyword>
<dbReference type="Pfam" id="PF01411">
    <property type="entry name" value="tRNA-synt_2c"/>
    <property type="match status" value="2"/>
</dbReference>
<proteinExistence type="inferred from homology"/>
<dbReference type="InterPro" id="IPR050058">
    <property type="entry name" value="Ala-tRNA_ligase"/>
</dbReference>
<dbReference type="EMBL" id="BMAT01001325">
    <property type="protein sequence ID" value="GFR83320.1"/>
    <property type="molecule type" value="Genomic_DNA"/>
</dbReference>
<comment type="similarity">
    <text evidence="1">Belongs to the class-II aminoacyl-tRNA synthetase family.</text>
</comment>
<evidence type="ECO:0000256" key="4">
    <source>
        <dbReference type="ARBA" id="ARBA00022598"/>
    </source>
</evidence>
<dbReference type="SUPFAM" id="SSF50447">
    <property type="entry name" value="Translation proteins"/>
    <property type="match status" value="1"/>
</dbReference>
<dbReference type="Gene3D" id="2.40.30.130">
    <property type="match status" value="1"/>
</dbReference>
<dbReference type="InterPro" id="IPR018164">
    <property type="entry name" value="Ala-tRNA-synth_IIc_N"/>
</dbReference>
<dbReference type="Gene3D" id="3.30.930.10">
    <property type="entry name" value="Bira Bifunctional Protein, Domain 2"/>
    <property type="match status" value="1"/>
</dbReference>
<evidence type="ECO:0000256" key="1">
    <source>
        <dbReference type="ARBA" id="ARBA00008226"/>
    </source>
</evidence>
<keyword evidence="4 11" id="KW-0436">Ligase</keyword>
<dbReference type="GO" id="GO:0002161">
    <property type="term" value="F:aminoacyl-tRNA deacylase activity"/>
    <property type="evidence" value="ECO:0007669"/>
    <property type="project" value="TreeGrafter"/>
</dbReference>
<evidence type="ECO:0000313" key="11">
    <source>
        <dbReference type="EMBL" id="GFR83320.1"/>
    </source>
</evidence>
<feature type="domain" description="Alanyl-transfer RNA synthetases family profile" evidence="10">
    <location>
        <begin position="25"/>
        <end position="451"/>
    </location>
</feature>
<protein>
    <recommendedName>
        <fullName evidence="2">alanine--tRNA ligase</fullName>
        <ecNumber evidence="2">6.1.1.7</ecNumber>
    </recommendedName>
</protein>
<evidence type="ECO:0000256" key="7">
    <source>
        <dbReference type="ARBA" id="ARBA00022884"/>
    </source>
</evidence>
<dbReference type="GO" id="GO:0000049">
    <property type="term" value="F:tRNA binding"/>
    <property type="evidence" value="ECO:0007669"/>
    <property type="project" value="UniProtKB-KW"/>
</dbReference>
<keyword evidence="6" id="KW-0067">ATP-binding</keyword>
<dbReference type="InterPro" id="IPR018165">
    <property type="entry name" value="Ala-tRNA-synth_IIc_core"/>
</dbReference>
<name>A0AAV4GE65_9GAST</name>
<dbReference type="Proteomes" id="UP000762676">
    <property type="component" value="Unassembled WGS sequence"/>
</dbReference>
<keyword evidence="9" id="KW-0030">Aminoacyl-tRNA synthetase</keyword>
<dbReference type="GO" id="GO:0005739">
    <property type="term" value="C:mitochondrion"/>
    <property type="evidence" value="ECO:0007669"/>
    <property type="project" value="TreeGrafter"/>
</dbReference>
<evidence type="ECO:0000256" key="2">
    <source>
        <dbReference type="ARBA" id="ARBA00013168"/>
    </source>
</evidence>
<evidence type="ECO:0000256" key="3">
    <source>
        <dbReference type="ARBA" id="ARBA00022555"/>
    </source>
</evidence>
<reference evidence="11 12" key="1">
    <citation type="journal article" date="2021" name="Elife">
        <title>Chloroplast acquisition without the gene transfer in kleptoplastic sea slugs, Plakobranchus ocellatus.</title>
        <authorList>
            <person name="Maeda T."/>
            <person name="Takahashi S."/>
            <person name="Yoshida T."/>
            <person name="Shimamura S."/>
            <person name="Takaki Y."/>
            <person name="Nagai Y."/>
            <person name="Toyoda A."/>
            <person name="Suzuki Y."/>
            <person name="Arimoto A."/>
            <person name="Ishii H."/>
            <person name="Satoh N."/>
            <person name="Nishiyama T."/>
            <person name="Hasebe M."/>
            <person name="Maruyama T."/>
            <person name="Minagawa J."/>
            <person name="Obokata J."/>
            <person name="Shigenobu S."/>
        </authorList>
    </citation>
    <scope>NUCLEOTIDE SEQUENCE [LARGE SCALE GENOMIC DNA]</scope>
</reference>
<keyword evidence="7" id="KW-0694">RNA-binding</keyword>
<dbReference type="EC" id="6.1.1.7" evidence="2"/>
<keyword evidence="3" id="KW-0820">tRNA-binding</keyword>
<keyword evidence="8" id="KW-0648">Protein biosynthesis</keyword>
<evidence type="ECO:0000256" key="8">
    <source>
        <dbReference type="ARBA" id="ARBA00022917"/>
    </source>
</evidence>
<comment type="caution">
    <text evidence="11">The sequence shown here is derived from an EMBL/GenBank/DDBJ whole genome shotgun (WGS) entry which is preliminary data.</text>
</comment>
<dbReference type="AlphaFoldDB" id="A0AAV4GE65"/>
<keyword evidence="12" id="KW-1185">Reference proteome</keyword>
<evidence type="ECO:0000259" key="10">
    <source>
        <dbReference type="PROSITE" id="PS50860"/>
    </source>
</evidence>
<dbReference type="Gene3D" id="3.30.980.10">
    <property type="entry name" value="Threonyl-trna Synthetase, Chain A, domain 2"/>
    <property type="match status" value="1"/>
</dbReference>
<dbReference type="PROSITE" id="PS50860">
    <property type="entry name" value="AA_TRNA_LIGASE_II_ALA"/>
    <property type="match status" value="1"/>
</dbReference>
<dbReference type="SUPFAM" id="SSF55681">
    <property type="entry name" value="Class II aaRS and biotin synthetases"/>
    <property type="match status" value="1"/>
</dbReference>
<dbReference type="InterPro" id="IPR009000">
    <property type="entry name" value="Transl_B-barrel_sf"/>
</dbReference>
<accession>A0AAV4GE65</accession>
<dbReference type="GO" id="GO:0005524">
    <property type="term" value="F:ATP binding"/>
    <property type="evidence" value="ECO:0007669"/>
    <property type="project" value="UniProtKB-KW"/>
</dbReference>
<dbReference type="SUPFAM" id="SSF55186">
    <property type="entry name" value="ThrRS/AlaRS common domain"/>
    <property type="match status" value="1"/>
</dbReference>
<dbReference type="InterPro" id="IPR018163">
    <property type="entry name" value="Thr/Ala-tRNA-synth_IIc_edit"/>
</dbReference>
<evidence type="ECO:0000256" key="6">
    <source>
        <dbReference type="ARBA" id="ARBA00022840"/>
    </source>
</evidence>
<dbReference type="PANTHER" id="PTHR11777">
    <property type="entry name" value="ALANYL-TRNA SYNTHETASE"/>
    <property type="match status" value="1"/>
</dbReference>
<organism evidence="11 12">
    <name type="scientific">Elysia marginata</name>
    <dbReference type="NCBI Taxonomy" id="1093978"/>
    <lineage>
        <taxon>Eukaryota</taxon>
        <taxon>Metazoa</taxon>
        <taxon>Spiralia</taxon>
        <taxon>Lophotrochozoa</taxon>
        <taxon>Mollusca</taxon>
        <taxon>Gastropoda</taxon>
        <taxon>Heterobranchia</taxon>
        <taxon>Euthyneura</taxon>
        <taxon>Panpulmonata</taxon>
        <taxon>Sacoglossa</taxon>
        <taxon>Placobranchoidea</taxon>
        <taxon>Plakobranchidae</taxon>
        <taxon>Elysia</taxon>
    </lineage>
</organism>